<dbReference type="Proteomes" id="UP000501690">
    <property type="component" value="Linkage Group LG11"/>
</dbReference>
<organism evidence="1 2">
    <name type="scientific">Vigna unguiculata</name>
    <name type="common">Cowpea</name>
    <dbReference type="NCBI Taxonomy" id="3917"/>
    <lineage>
        <taxon>Eukaryota</taxon>
        <taxon>Viridiplantae</taxon>
        <taxon>Streptophyta</taxon>
        <taxon>Embryophyta</taxon>
        <taxon>Tracheophyta</taxon>
        <taxon>Spermatophyta</taxon>
        <taxon>Magnoliopsida</taxon>
        <taxon>eudicotyledons</taxon>
        <taxon>Gunneridae</taxon>
        <taxon>Pentapetalae</taxon>
        <taxon>rosids</taxon>
        <taxon>fabids</taxon>
        <taxon>Fabales</taxon>
        <taxon>Fabaceae</taxon>
        <taxon>Papilionoideae</taxon>
        <taxon>50 kb inversion clade</taxon>
        <taxon>NPAAA clade</taxon>
        <taxon>indigoferoid/millettioid clade</taxon>
        <taxon>Phaseoleae</taxon>
        <taxon>Vigna</taxon>
    </lineage>
</organism>
<sequence length="138" mass="15962">MAQNVSLELWLGIGVKHIAFLKLCLEMAYLELWLRMMDAHKESLSCVSDWRVLPVCVCKLLLVWMGPKDYPPRHHLEYHLLLCDKSHDHRQTEIEKSNSMDLHARSPTYLIHQLRTSPLTAALKCEHVTANLPARIPT</sequence>
<reference evidence="1 2" key="1">
    <citation type="submission" date="2019-04" db="EMBL/GenBank/DDBJ databases">
        <title>An improved genome assembly and genetic linkage map for asparagus bean, Vigna unguiculata ssp. sesquipedialis.</title>
        <authorList>
            <person name="Xia Q."/>
            <person name="Zhang R."/>
            <person name="Dong Y."/>
        </authorList>
    </citation>
    <scope>NUCLEOTIDE SEQUENCE [LARGE SCALE GENOMIC DNA]</scope>
    <source>
        <tissue evidence="1">Leaf</tissue>
    </source>
</reference>
<keyword evidence="2" id="KW-1185">Reference proteome</keyword>
<gene>
    <name evidence="1" type="ORF">DEO72_LG11g1878</name>
</gene>
<evidence type="ECO:0000313" key="1">
    <source>
        <dbReference type="EMBL" id="QCE14872.1"/>
    </source>
</evidence>
<accession>A0A4D6NPD1</accession>
<protein>
    <submittedName>
        <fullName evidence="1">Uncharacterized protein</fullName>
    </submittedName>
</protein>
<proteinExistence type="predicted"/>
<dbReference type="EMBL" id="CP039355">
    <property type="protein sequence ID" value="QCE14872.1"/>
    <property type="molecule type" value="Genomic_DNA"/>
</dbReference>
<name>A0A4D6NPD1_VIGUN</name>
<dbReference type="AlphaFoldDB" id="A0A4D6NPD1"/>
<evidence type="ECO:0000313" key="2">
    <source>
        <dbReference type="Proteomes" id="UP000501690"/>
    </source>
</evidence>